<proteinExistence type="predicted"/>
<accession>A0AA49GI43</accession>
<feature type="chain" id="PRO_5041215987" evidence="1">
    <location>
        <begin position="23"/>
        <end position="196"/>
    </location>
</feature>
<dbReference type="PROSITE" id="PS51257">
    <property type="entry name" value="PROKAR_LIPOPROTEIN"/>
    <property type="match status" value="1"/>
</dbReference>
<reference evidence="2" key="1">
    <citation type="journal article" date="2023" name="Comput. Struct. Biotechnol. J.">
        <title>Discovery of a novel marine Bacteroidetes with a rich repertoire of carbohydrate-active enzymes.</title>
        <authorList>
            <person name="Chen B."/>
            <person name="Liu G."/>
            <person name="Chen Q."/>
            <person name="Wang H."/>
            <person name="Liu L."/>
            <person name="Tang K."/>
        </authorList>
    </citation>
    <scope>NUCLEOTIDE SEQUENCE</scope>
    <source>
        <strain evidence="2">TK19036</strain>
    </source>
</reference>
<dbReference type="InterPro" id="IPR014094">
    <property type="entry name" value="LpoB"/>
</dbReference>
<dbReference type="AlphaFoldDB" id="A0AA49GI43"/>
<name>A0AA49GI43_9BACT</name>
<dbReference type="EMBL" id="CP120682">
    <property type="protein sequence ID" value="WKN34086.1"/>
    <property type="molecule type" value="Genomic_DNA"/>
</dbReference>
<dbReference type="Pfam" id="PF13036">
    <property type="entry name" value="LpoB"/>
    <property type="match status" value="1"/>
</dbReference>
<feature type="signal peptide" evidence="1">
    <location>
        <begin position="1"/>
        <end position="22"/>
    </location>
</feature>
<dbReference type="Gene3D" id="3.40.50.10610">
    <property type="entry name" value="ABC-type transport auxiliary lipoprotein component"/>
    <property type="match status" value="1"/>
</dbReference>
<evidence type="ECO:0000256" key="1">
    <source>
        <dbReference type="SAM" id="SignalP"/>
    </source>
</evidence>
<gene>
    <name evidence="2" type="ORF">K4G66_17035</name>
</gene>
<organism evidence="2">
    <name type="scientific">Roseihalotalea indica</name>
    <dbReference type="NCBI Taxonomy" id="2867963"/>
    <lineage>
        <taxon>Bacteria</taxon>
        <taxon>Pseudomonadati</taxon>
        <taxon>Bacteroidota</taxon>
        <taxon>Cytophagia</taxon>
        <taxon>Cytophagales</taxon>
        <taxon>Catalimonadaceae</taxon>
        <taxon>Roseihalotalea</taxon>
    </lineage>
</organism>
<sequence>MNIRQYQTLFFIAVLLFFSACAKKTVTRVDTNSDIDLSGRWNDADSRRVAEALSESVLSSAWREDFMKREGRKPVVIVGLITNKSHEHIEPEPFIKDIEKEFIRSGMVRVVQHNEFREKLRDERADQQEFASPESQKRWGAELGADYMMFGTINSIVDSEGKRQVTFYQVDLELAHLETNELVWVDGKKIKKYIVG</sequence>
<reference evidence="2" key="2">
    <citation type="journal article" date="2024" name="Antonie Van Leeuwenhoek">
        <title>Roseihalotalea indica gen. nov., sp. nov., a halophilic Bacteroidetes from mesopelagic Southwest Indian Ocean with higher carbohydrate metabolic potential.</title>
        <authorList>
            <person name="Chen B."/>
            <person name="Zhang M."/>
            <person name="Lin D."/>
            <person name="Ye J."/>
            <person name="Tang K."/>
        </authorList>
    </citation>
    <scope>NUCLEOTIDE SEQUENCE</scope>
    <source>
        <strain evidence="2">TK19036</strain>
    </source>
</reference>
<protein>
    <submittedName>
        <fullName evidence="2">Penicillin-binding protein activator LpoB</fullName>
    </submittedName>
</protein>
<keyword evidence="1" id="KW-0732">Signal</keyword>
<evidence type="ECO:0000313" key="2">
    <source>
        <dbReference type="EMBL" id="WKN34086.1"/>
    </source>
</evidence>